<dbReference type="EMBL" id="CP013386">
    <property type="protein sequence ID" value="AOJ02812.1"/>
    <property type="molecule type" value="Genomic_DNA"/>
</dbReference>
<proteinExistence type="predicted"/>
<dbReference type="KEGG" id="buu:WS70_14050"/>
<evidence type="ECO:0000313" key="2">
    <source>
        <dbReference type="Proteomes" id="UP000062519"/>
    </source>
</evidence>
<dbReference type="AlphaFoldDB" id="A0A1B4FGZ4"/>
<gene>
    <name evidence="1" type="ORF">WS70_14050</name>
</gene>
<evidence type="ECO:0000313" key="1">
    <source>
        <dbReference type="EMBL" id="AOJ02812.1"/>
    </source>
</evidence>
<keyword evidence="2" id="KW-1185">Reference proteome</keyword>
<accession>A0A1B4FGZ4</accession>
<organism evidence="1 2">
    <name type="scientific">Burkholderia mayonis</name>
    <dbReference type="NCBI Taxonomy" id="1385591"/>
    <lineage>
        <taxon>Bacteria</taxon>
        <taxon>Pseudomonadati</taxon>
        <taxon>Pseudomonadota</taxon>
        <taxon>Betaproteobacteria</taxon>
        <taxon>Burkholderiales</taxon>
        <taxon>Burkholderiaceae</taxon>
        <taxon>Burkholderia</taxon>
        <taxon>pseudomallei group</taxon>
    </lineage>
</organism>
<reference evidence="1 2" key="1">
    <citation type="submission" date="2015-12" db="EMBL/GenBank/DDBJ databases">
        <title>Diversity of Burkholderia near neighbor genomes.</title>
        <authorList>
            <person name="Sahl J."/>
            <person name="Wagner D."/>
            <person name="Keim P."/>
        </authorList>
    </citation>
    <scope>NUCLEOTIDE SEQUENCE [LARGE SCALE GENOMIC DNA]</scope>
    <source>
        <strain evidence="1 2">BDU6</strain>
    </source>
</reference>
<dbReference type="Proteomes" id="UP000062519">
    <property type="component" value="Chromosome 1"/>
</dbReference>
<name>A0A1B4FGZ4_9BURK</name>
<sequence>MLETAVACALLAVAALGVIAALLATIRGERDAATREQALLAADSWAEMAHAGGPVGVDWNASMSGLRHGKLVVTGGDAGISTVRIEWEQVGAAVASPSRCEGAILAARDGDKQCVTLAYAITDGR</sequence>
<evidence type="ECO:0008006" key="3">
    <source>
        <dbReference type="Google" id="ProtNLM"/>
    </source>
</evidence>
<protein>
    <recommendedName>
        <fullName evidence="3">Cleavage protein</fullName>
    </recommendedName>
</protein>